<sequence length="452" mass="49796">MVGCVQTPPASTDFVFSINEDLVNGTNAMEIIEELTSEAYSGRLTGTEGNEMAVQYIENYFEEIGLESPSGLEGYRQAYKQKVLINKSKPVIGVTDEEGNIIKEFDFLLDYRIITSQEEVKIQGETTAEMIIIEKAEEINDENDALAGKILLVTNDTIINNSNGPFDILERVSELNSKIAGIIIHLDNRKEGYYIVSTTLGDISANYNEAYNNENGPIMAYFSDEAFEELTQAALEGRSLHMKVDYSYTDDIMNNVVGVISGRDEENEGYIIVGAHLDHVGDNQDGTYNPGALDNASGTAALMEIARILKSSGIAPKKTIIFIAFNGEEQFLYGSRYYANNPLYPLENATVINMDMVGSNGNSPLYIAGLSYNLNMDLTVVAKELGINAVAETVSVGSDQMPFNDLGIEAATIIHPDMNRIHTPLDTIDNIDEDRLKDVIMLVLSYIVKNAY</sequence>
<dbReference type="RefSeq" id="WP_091541367.1">
    <property type="nucleotide sequence ID" value="NZ_FMUS01000006.1"/>
</dbReference>
<gene>
    <name evidence="2" type="ORF">SAMN03080606_01315</name>
</gene>
<evidence type="ECO:0000313" key="2">
    <source>
        <dbReference type="EMBL" id="SCY33373.1"/>
    </source>
</evidence>
<dbReference type="PANTHER" id="PTHR12147">
    <property type="entry name" value="METALLOPEPTIDASE M28 FAMILY MEMBER"/>
    <property type="match status" value="1"/>
</dbReference>
<dbReference type="InterPro" id="IPR045175">
    <property type="entry name" value="M28_fam"/>
</dbReference>
<name>A0A1G5F2C2_9FIRM</name>
<dbReference type="Pfam" id="PF04389">
    <property type="entry name" value="Peptidase_M28"/>
    <property type="match status" value="1"/>
</dbReference>
<dbReference type="CDD" id="cd02690">
    <property type="entry name" value="M28"/>
    <property type="match status" value="1"/>
</dbReference>
<dbReference type="AlphaFoldDB" id="A0A1G5F2C2"/>
<keyword evidence="3" id="KW-1185">Reference proteome</keyword>
<dbReference type="InterPro" id="IPR007484">
    <property type="entry name" value="Peptidase_M28"/>
</dbReference>
<feature type="domain" description="Peptidase M28" evidence="1">
    <location>
        <begin position="255"/>
        <end position="446"/>
    </location>
</feature>
<protein>
    <submittedName>
        <fullName evidence="2">Peptidase family M28</fullName>
    </submittedName>
</protein>
<proteinExistence type="predicted"/>
<dbReference type="PANTHER" id="PTHR12147:SF26">
    <property type="entry name" value="PEPTIDASE M28 DOMAIN-CONTAINING PROTEIN"/>
    <property type="match status" value="1"/>
</dbReference>
<evidence type="ECO:0000313" key="3">
    <source>
        <dbReference type="Proteomes" id="UP000198636"/>
    </source>
</evidence>
<dbReference type="GO" id="GO:0008235">
    <property type="term" value="F:metalloexopeptidase activity"/>
    <property type="evidence" value="ECO:0007669"/>
    <property type="project" value="InterPro"/>
</dbReference>
<dbReference type="EMBL" id="FMUS01000006">
    <property type="protein sequence ID" value="SCY33373.1"/>
    <property type="molecule type" value="Genomic_DNA"/>
</dbReference>
<dbReference type="Gene3D" id="3.40.630.10">
    <property type="entry name" value="Zn peptidases"/>
    <property type="match status" value="2"/>
</dbReference>
<dbReference type="SUPFAM" id="SSF53187">
    <property type="entry name" value="Zn-dependent exopeptidases"/>
    <property type="match status" value="1"/>
</dbReference>
<accession>A0A1G5F2C2</accession>
<evidence type="ECO:0000259" key="1">
    <source>
        <dbReference type="Pfam" id="PF04389"/>
    </source>
</evidence>
<organism evidence="2 3">
    <name type="scientific">Alkaliphilus peptidifermentans DSM 18978</name>
    <dbReference type="NCBI Taxonomy" id="1120976"/>
    <lineage>
        <taxon>Bacteria</taxon>
        <taxon>Bacillati</taxon>
        <taxon>Bacillota</taxon>
        <taxon>Clostridia</taxon>
        <taxon>Peptostreptococcales</taxon>
        <taxon>Natronincolaceae</taxon>
        <taxon>Alkaliphilus</taxon>
    </lineage>
</organism>
<dbReference type="STRING" id="1120976.SAMN03080606_01315"/>
<dbReference type="GO" id="GO:0006508">
    <property type="term" value="P:proteolysis"/>
    <property type="evidence" value="ECO:0007669"/>
    <property type="project" value="InterPro"/>
</dbReference>
<reference evidence="2 3" key="1">
    <citation type="submission" date="2016-10" db="EMBL/GenBank/DDBJ databases">
        <authorList>
            <person name="de Groot N.N."/>
        </authorList>
    </citation>
    <scope>NUCLEOTIDE SEQUENCE [LARGE SCALE GENOMIC DNA]</scope>
    <source>
        <strain evidence="2 3">DSM 18978</strain>
    </source>
</reference>
<dbReference type="Proteomes" id="UP000198636">
    <property type="component" value="Unassembled WGS sequence"/>
</dbReference>